<dbReference type="Gene3D" id="3.90.1490.10">
    <property type="entry name" value="putative n-type atp pyrophosphatase, domain 2"/>
    <property type="match status" value="1"/>
</dbReference>
<dbReference type="EMBL" id="SWLG01000005">
    <property type="protein sequence ID" value="TLS37851.1"/>
    <property type="molecule type" value="Genomic_DNA"/>
</dbReference>
<dbReference type="OrthoDB" id="3572539at2"/>
<dbReference type="Pfam" id="PF01902">
    <property type="entry name" value="Diphthami_syn_2"/>
    <property type="match status" value="1"/>
</dbReference>
<dbReference type="RefSeq" id="WP_138125330.1">
    <property type="nucleotide sequence ID" value="NZ_SWLG01000005.1"/>
</dbReference>
<dbReference type="InterPro" id="IPR002761">
    <property type="entry name" value="Diphthami_syn_dom"/>
</dbReference>
<dbReference type="CDD" id="cd01994">
    <property type="entry name" value="AANH_PF0828-like"/>
    <property type="match status" value="1"/>
</dbReference>
<dbReference type="NCBIfam" id="TIGR00290">
    <property type="entry name" value="MJ0570_dom"/>
    <property type="match status" value="1"/>
</dbReference>
<dbReference type="Proteomes" id="UP000308230">
    <property type="component" value="Unassembled WGS sequence"/>
</dbReference>
<feature type="domain" description="Diphthamide synthase" evidence="1">
    <location>
        <begin position="6"/>
        <end position="212"/>
    </location>
</feature>
<proteinExistence type="predicted"/>
<dbReference type="AlphaFoldDB" id="A0A5R9F4A8"/>
<reference evidence="2 3" key="1">
    <citation type="submission" date="2019-04" db="EMBL/GenBank/DDBJ databases">
        <title>Bacillus caeni sp. nov., a bacterium isolated from mangrove sediment.</title>
        <authorList>
            <person name="Huang H."/>
            <person name="Mo K."/>
            <person name="Hu Y."/>
        </authorList>
    </citation>
    <scope>NUCLEOTIDE SEQUENCE [LARGE SCALE GENOMIC DNA]</scope>
    <source>
        <strain evidence="2 3">HB172195</strain>
    </source>
</reference>
<dbReference type="Gene3D" id="3.40.50.620">
    <property type="entry name" value="HUPs"/>
    <property type="match status" value="1"/>
</dbReference>
<gene>
    <name evidence="2" type="ORF">FCL54_08510</name>
</gene>
<dbReference type="GO" id="GO:0017178">
    <property type="term" value="F:diphthine-ammonia ligase activity"/>
    <property type="evidence" value="ECO:0007669"/>
    <property type="project" value="UniProtKB-EC"/>
</dbReference>
<accession>A0A5R9F4A8</accession>
<keyword evidence="3" id="KW-1185">Reference proteome</keyword>
<dbReference type="SUPFAM" id="SSF52402">
    <property type="entry name" value="Adenine nucleotide alpha hydrolases-like"/>
    <property type="match status" value="1"/>
</dbReference>
<evidence type="ECO:0000313" key="3">
    <source>
        <dbReference type="Proteomes" id="UP000308230"/>
    </source>
</evidence>
<dbReference type="InterPro" id="IPR014729">
    <property type="entry name" value="Rossmann-like_a/b/a_fold"/>
</dbReference>
<evidence type="ECO:0000313" key="2">
    <source>
        <dbReference type="EMBL" id="TLS37851.1"/>
    </source>
</evidence>
<keyword evidence="2" id="KW-0436">Ligase</keyword>
<dbReference type="EC" id="6.3.1.14" evidence="2"/>
<evidence type="ECO:0000259" key="1">
    <source>
        <dbReference type="Pfam" id="PF01902"/>
    </source>
</evidence>
<comment type="caution">
    <text evidence="2">The sequence shown here is derived from an EMBL/GenBank/DDBJ whole genome shotgun (WGS) entry which is preliminary data.</text>
</comment>
<organism evidence="2 3">
    <name type="scientific">Exobacillus caeni</name>
    <dbReference type="NCBI Taxonomy" id="2574798"/>
    <lineage>
        <taxon>Bacteria</taxon>
        <taxon>Bacillati</taxon>
        <taxon>Bacillota</taxon>
        <taxon>Bacilli</taxon>
        <taxon>Bacillales</taxon>
        <taxon>Guptibacillaceae</taxon>
        <taxon>Exobacillus</taxon>
    </lineage>
</organism>
<sequence>MCHSVVFSWSSGKDSALALYLLQKENRYQVEGLWTTVQEQSDSVAFHGVSVQLIKEQALKLMLPIKITTLPDGCSNERYEALVGNALGDFKNRVNNIAFGDIFLEDIKEFRENTIRKSCLKPIFPLWKQDTKKLAETFFSLGFEAVITTVDTDKVAAEWIGKKYDEGFVDSLPEDVDPCGENGEFHTFVINGPNFSERIKYKSGNLTRNGSFLTLELKYACE</sequence>
<name>A0A5R9F4A8_9BACL</name>
<protein>
    <submittedName>
        <fullName evidence="2">Diphthine--ammonia ligase</fullName>
        <ecNumber evidence="2">6.3.1.14</ecNumber>
    </submittedName>
</protein>